<comment type="caution">
    <text evidence="2">The sequence shown here is derived from an EMBL/GenBank/DDBJ whole genome shotgun (WGS) entry which is preliminary data.</text>
</comment>
<evidence type="ECO:0000256" key="1">
    <source>
        <dbReference type="SAM" id="MobiDB-lite"/>
    </source>
</evidence>
<sequence length="409" mass="45859">MKNENAHFTPQQISKLLNLHIKSHKCLDVKCQTERQQLLNTIEKLARNFYDIYKMFEKQKREMSRITNLYKDFCIQFGLPVKIDLAKQPEISQIDKVANMIYEHFIKIREVNKKSKVHPNFDENLQSSGLTSTNGQCKKDFSGLNNRKKSGSSSSSIVAIDNENNAQKNGCETSLRETDNGKRSFNSVLVNNGSIPATNSSLSPPEGTVFKNKRICAGNHCSNTPKTVTSNFLGHRKQMGNCVIGNASVNTGDAGPIYERGLKRHISDDNVNEFGAPNKMRVTKQHLNGTSFATSIGPNIFPTKCTNHSPNVITFNPLHTPDNSKNKRSTELTTKDNLQCDFIQQPNNGETPICQNFFPSVNRTNMIGGTVLITEGRELSIGQFSSPEMIKETENRRNDDIVIQLDDDD</sequence>
<organism evidence="2 3">
    <name type="scientific">Heterodera trifolii</name>
    <dbReference type="NCBI Taxonomy" id="157864"/>
    <lineage>
        <taxon>Eukaryota</taxon>
        <taxon>Metazoa</taxon>
        <taxon>Ecdysozoa</taxon>
        <taxon>Nematoda</taxon>
        <taxon>Chromadorea</taxon>
        <taxon>Rhabditida</taxon>
        <taxon>Tylenchina</taxon>
        <taxon>Tylenchomorpha</taxon>
        <taxon>Tylenchoidea</taxon>
        <taxon>Heteroderidae</taxon>
        <taxon>Heteroderinae</taxon>
        <taxon>Heterodera</taxon>
    </lineage>
</organism>
<gene>
    <name evidence="2" type="ORF">niasHT_022568</name>
</gene>
<name>A0ABD2JRA6_9BILA</name>
<keyword evidence="3" id="KW-1185">Reference proteome</keyword>
<reference evidence="2 3" key="1">
    <citation type="submission" date="2024-10" db="EMBL/GenBank/DDBJ databases">
        <authorList>
            <person name="Kim D."/>
        </authorList>
    </citation>
    <scope>NUCLEOTIDE SEQUENCE [LARGE SCALE GENOMIC DNA]</scope>
    <source>
        <strain evidence="2">BH-2024</strain>
    </source>
</reference>
<dbReference type="AlphaFoldDB" id="A0ABD2JRA6"/>
<evidence type="ECO:0000313" key="2">
    <source>
        <dbReference type="EMBL" id="KAL3093118.1"/>
    </source>
</evidence>
<accession>A0ABD2JRA6</accession>
<feature type="region of interest" description="Disordered" evidence="1">
    <location>
        <begin position="142"/>
        <end position="163"/>
    </location>
</feature>
<proteinExistence type="predicted"/>
<protein>
    <submittedName>
        <fullName evidence="2">Uncharacterized protein</fullName>
    </submittedName>
</protein>
<evidence type="ECO:0000313" key="3">
    <source>
        <dbReference type="Proteomes" id="UP001620626"/>
    </source>
</evidence>
<dbReference type="Proteomes" id="UP001620626">
    <property type="component" value="Unassembled WGS sequence"/>
</dbReference>
<dbReference type="EMBL" id="JBICBT010000917">
    <property type="protein sequence ID" value="KAL3093118.1"/>
    <property type="molecule type" value="Genomic_DNA"/>
</dbReference>